<accession>A0AAE1I1Q7</accession>
<keyword evidence="3" id="KW-1185">Reference proteome</keyword>
<evidence type="ECO:0000313" key="3">
    <source>
        <dbReference type="Proteomes" id="UP001219518"/>
    </source>
</evidence>
<name>A0AAE1I1Q7_9NEOP</name>
<sequence length="120" mass="13831">MGTLLSCPRGPPSTAPNTGKKIRKNHPYVGVLFFFVDPERFVRLGWLRYQSKEESKLRRPYEFQNSDTWKDTFAPAKVSKIDSVLREEWKKKMKGVDLVVATLGTFQQHFGPPLLQISSF</sequence>
<evidence type="ECO:0000256" key="1">
    <source>
        <dbReference type="SAM" id="MobiDB-lite"/>
    </source>
</evidence>
<feature type="region of interest" description="Disordered" evidence="1">
    <location>
        <begin position="1"/>
        <end position="21"/>
    </location>
</feature>
<dbReference type="Proteomes" id="UP001219518">
    <property type="component" value="Unassembled WGS sequence"/>
</dbReference>
<organism evidence="2 3">
    <name type="scientific">Frankliniella fusca</name>
    <dbReference type="NCBI Taxonomy" id="407009"/>
    <lineage>
        <taxon>Eukaryota</taxon>
        <taxon>Metazoa</taxon>
        <taxon>Ecdysozoa</taxon>
        <taxon>Arthropoda</taxon>
        <taxon>Hexapoda</taxon>
        <taxon>Insecta</taxon>
        <taxon>Pterygota</taxon>
        <taxon>Neoptera</taxon>
        <taxon>Paraneoptera</taxon>
        <taxon>Thysanoptera</taxon>
        <taxon>Terebrantia</taxon>
        <taxon>Thripoidea</taxon>
        <taxon>Thripidae</taxon>
        <taxon>Frankliniella</taxon>
    </lineage>
</organism>
<evidence type="ECO:0000313" key="2">
    <source>
        <dbReference type="EMBL" id="KAK3931649.1"/>
    </source>
</evidence>
<proteinExistence type="predicted"/>
<protein>
    <submittedName>
        <fullName evidence="2">Protein CHROMATIN REMODELING 4</fullName>
    </submittedName>
</protein>
<reference evidence="2" key="2">
    <citation type="journal article" date="2023" name="BMC Genomics">
        <title>Pest status, molecular evolution, and epigenetic factors derived from the genome assembly of Frankliniella fusca, a thysanopteran phytovirus vector.</title>
        <authorList>
            <person name="Catto M.A."/>
            <person name="Labadie P.E."/>
            <person name="Jacobson A.L."/>
            <person name="Kennedy G.G."/>
            <person name="Srinivasan R."/>
            <person name="Hunt B.G."/>
        </authorList>
    </citation>
    <scope>NUCLEOTIDE SEQUENCE</scope>
    <source>
        <strain evidence="2">PL_HMW_Pooled</strain>
    </source>
</reference>
<reference evidence="2" key="1">
    <citation type="submission" date="2021-07" db="EMBL/GenBank/DDBJ databases">
        <authorList>
            <person name="Catto M.A."/>
            <person name="Jacobson A."/>
            <person name="Kennedy G."/>
            <person name="Labadie P."/>
            <person name="Hunt B.G."/>
            <person name="Srinivasan R."/>
        </authorList>
    </citation>
    <scope>NUCLEOTIDE SEQUENCE</scope>
    <source>
        <strain evidence="2">PL_HMW_Pooled</strain>
        <tissue evidence="2">Head</tissue>
    </source>
</reference>
<comment type="caution">
    <text evidence="2">The sequence shown here is derived from an EMBL/GenBank/DDBJ whole genome shotgun (WGS) entry which is preliminary data.</text>
</comment>
<dbReference type="EMBL" id="JAHWGI010001427">
    <property type="protein sequence ID" value="KAK3931649.1"/>
    <property type="molecule type" value="Genomic_DNA"/>
</dbReference>
<gene>
    <name evidence="2" type="ORF">KUF71_007464</name>
</gene>
<dbReference type="AlphaFoldDB" id="A0AAE1I1Q7"/>